<dbReference type="Pfam" id="PF08241">
    <property type="entry name" value="Methyltransf_11"/>
    <property type="match status" value="1"/>
</dbReference>
<accession>A0A8I2KKI7</accession>
<feature type="domain" description="Methyltransferase type 11" evidence="1">
    <location>
        <begin position="149"/>
        <end position="242"/>
    </location>
</feature>
<proteinExistence type="predicted"/>
<dbReference type="InterPro" id="IPR029063">
    <property type="entry name" value="SAM-dependent_MTases_sf"/>
</dbReference>
<dbReference type="GO" id="GO:0008757">
    <property type="term" value="F:S-adenosylmethionine-dependent methyltransferase activity"/>
    <property type="evidence" value="ECO:0007669"/>
    <property type="project" value="InterPro"/>
</dbReference>
<evidence type="ECO:0000313" key="2">
    <source>
        <dbReference type="EMBL" id="NKM50174.1"/>
    </source>
</evidence>
<reference evidence="2" key="1">
    <citation type="submission" date="2019-10" db="EMBL/GenBank/DDBJ databases">
        <title>Rhizobium leguminosarum symbiovar viciae collection.</title>
        <authorList>
            <person name="Boivin S."/>
            <person name="Lepetit M."/>
        </authorList>
    </citation>
    <scope>NUCLEOTIDE SEQUENCE</scope>
    <source>
        <strain evidence="2">L143</strain>
    </source>
</reference>
<dbReference type="CDD" id="cd02440">
    <property type="entry name" value="AdoMet_MTases"/>
    <property type="match status" value="1"/>
</dbReference>
<keyword evidence="2" id="KW-0489">Methyltransferase</keyword>
<dbReference type="Proteomes" id="UP000662259">
    <property type="component" value="Unassembled WGS sequence"/>
</dbReference>
<organism evidence="2 3">
    <name type="scientific">Rhizobium leguminosarum bv. viciae</name>
    <dbReference type="NCBI Taxonomy" id="387"/>
    <lineage>
        <taxon>Bacteria</taxon>
        <taxon>Pseudomonadati</taxon>
        <taxon>Pseudomonadota</taxon>
        <taxon>Alphaproteobacteria</taxon>
        <taxon>Hyphomicrobiales</taxon>
        <taxon>Rhizobiaceae</taxon>
        <taxon>Rhizobium/Agrobacterium group</taxon>
        <taxon>Rhizobium</taxon>
    </lineage>
</organism>
<dbReference type="Gene3D" id="3.40.50.150">
    <property type="entry name" value="Vaccinia Virus protein VP39"/>
    <property type="match status" value="1"/>
</dbReference>
<dbReference type="PANTHER" id="PTHR43861">
    <property type="entry name" value="TRANS-ACONITATE 2-METHYLTRANSFERASE-RELATED"/>
    <property type="match status" value="1"/>
</dbReference>
<keyword evidence="2" id="KW-0808">Transferase</keyword>
<dbReference type="GO" id="GO:0032259">
    <property type="term" value="P:methylation"/>
    <property type="evidence" value="ECO:0007669"/>
    <property type="project" value="UniProtKB-KW"/>
</dbReference>
<dbReference type="AlphaFoldDB" id="A0A8I2KKI7"/>
<dbReference type="RefSeq" id="WP_131642077.1">
    <property type="nucleotide sequence ID" value="NZ_WIEZ01000034.1"/>
</dbReference>
<dbReference type="SUPFAM" id="SSF53335">
    <property type="entry name" value="S-adenosyl-L-methionine-dependent methyltransferases"/>
    <property type="match status" value="1"/>
</dbReference>
<sequence length="297" mass="33298">MKLKFSIRLRRLVARALRRAAQTVSPEFAVDGGFASLQPYATEGWDHIPQGQYDYVPKGTYVFGPADRFLLVPKNRYRAVLLPNQSRRSDLGIGWLTEDNTAEGYDLLWGDEARLDQFRAEGNHAREKLKAEIIDHIDAFIPPNANVTDIGCGIGDLLTEVRTRKLGVKVSGLDFSAKAVEGARASLPDGEFIQFVIDRTLPYEDNAFDVVLCTDVMEHLEHPKAVASELVRICRSGGIVAIVVPDGDVDQFMGHNWFWNQQSLTALLADWDAEVSRLPITREFIACIFPKNVKREI</sequence>
<evidence type="ECO:0000259" key="1">
    <source>
        <dbReference type="Pfam" id="PF08241"/>
    </source>
</evidence>
<protein>
    <submittedName>
        <fullName evidence="2">Methyltransferase domain-containing protein</fullName>
    </submittedName>
</protein>
<name>A0A8I2KKI7_RHILV</name>
<dbReference type="EMBL" id="WIEZ01000034">
    <property type="protein sequence ID" value="NKM50174.1"/>
    <property type="molecule type" value="Genomic_DNA"/>
</dbReference>
<evidence type="ECO:0000313" key="3">
    <source>
        <dbReference type="Proteomes" id="UP000662259"/>
    </source>
</evidence>
<comment type="caution">
    <text evidence="2">The sequence shown here is derived from an EMBL/GenBank/DDBJ whole genome shotgun (WGS) entry which is preliminary data.</text>
</comment>
<gene>
    <name evidence="2" type="ORF">GFL91_35745</name>
</gene>
<dbReference type="InterPro" id="IPR013216">
    <property type="entry name" value="Methyltransf_11"/>
</dbReference>